<protein>
    <submittedName>
        <fullName evidence="5">PAS domain-containing protein</fullName>
    </submittedName>
</protein>
<dbReference type="Gene3D" id="3.30.450.20">
    <property type="entry name" value="PAS domain"/>
    <property type="match status" value="1"/>
</dbReference>
<evidence type="ECO:0000256" key="3">
    <source>
        <dbReference type="ARBA" id="ARBA00022991"/>
    </source>
</evidence>
<evidence type="ECO:0000256" key="2">
    <source>
        <dbReference type="ARBA" id="ARBA00022643"/>
    </source>
</evidence>
<dbReference type="SUPFAM" id="SSF55785">
    <property type="entry name" value="PYP-like sensor domain (PAS domain)"/>
    <property type="match status" value="1"/>
</dbReference>
<dbReference type="PANTHER" id="PTHR47429">
    <property type="entry name" value="PROTEIN TWIN LOV 1"/>
    <property type="match status" value="1"/>
</dbReference>
<gene>
    <name evidence="5" type="ORF">AAG747_19765</name>
</gene>
<dbReference type="AlphaFoldDB" id="A0AAW9RZ19"/>
<evidence type="ECO:0000313" key="6">
    <source>
        <dbReference type="Proteomes" id="UP001403385"/>
    </source>
</evidence>
<dbReference type="Proteomes" id="UP001403385">
    <property type="component" value="Unassembled WGS sequence"/>
</dbReference>
<dbReference type="PANTHER" id="PTHR47429:SF2">
    <property type="entry name" value="PROTEIN TWIN LOV 1"/>
    <property type="match status" value="1"/>
</dbReference>
<dbReference type="EMBL" id="JBDKWZ010000012">
    <property type="protein sequence ID" value="MEN7550167.1"/>
    <property type="molecule type" value="Genomic_DNA"/>
</dbReference>
<keyword evidence="6" id="KW-1185">Reference proteome</keyword>
<name>A0AAW9RZ19_9BACT</name>
<evidence type="ECO:0000259" key="4">
    <source>
        <dbReference type="Pfam" id="PF13426"/>
    </source>
</evidence>
<dbReference type="InterPro" id="IPR035965">
    <property type="entry name" value="PAS-like_dom_sf"/>
</dbReference>
<keyword evidence="1" id="KW-0285">Flavoprotein</keyword>
<accession>A0AAW9RZ19</accession>
<dbReference type="InterPro" id="IPR000014">
    <property type="entry name" value="PAS"/>
</dbReference>
<proteinExistence type="predicted"/>
<evidence type="ECO:0000256" key="1">
    <source>
        <dbReference type="ARBA" id="ARBA00022630"/>
    </source>
</evidence>
<keyword evidence="2" id="KW-0288">FMN</keyword>
<organism evidence="5 6">
    <name type="scientific">Rapidithrix thailandica</name>
    <dbReference type="NCBI Taxonomy" id="413964"/>
    <lineage>
        <taxon>Bacteria</taxon>
        <taxon>Pseudomonadati</taxon>
        <taxon>Bacteroidota</taxon>
        <taxon>Cytophagia</taxon>
        <taxon>Cytophagales</taxon>
        <taxon>Flammeovirgaceae</taxon>
        <taxon>Rapidithrix</taxon>
    </lineage>
</organism>
<keyword evidence="3" id="KW-0157">Chromophore</keyword>
<dbReference type="RefSeq" id="WP_346822946.1">
    <property type="nucleotide sequence ID" value="NZ_JBDKWZ010000012.1"/>
</dbReference>
<evidence type="ECO:0000313" key="5">
    <source>
        <dbReference type="EMBL" id="MEN7550167.1"/>
    </source>
</evidence>
<comment type="caution">
    <text evidence="5">The sequence shown here is derived from an EMBL/GenBank/DDBJ whole genome shotgun (WGS) entry which is preliminary data.</text>
</comment>
<reference evidence="5 6" key="1">
    <citation type="submission" date="2024-04" db="EMBL/GenBank/DDBJ databases">
        <title>Novel genus in family Flammeovirgaceae.</title>
        <authorList>
            <person name="Nguyen T.H."/>
            <person name="Vuong T.Q."/>
            <person name="Le H."/>
            <person name="Kim S.-G."/>
        </authorList>
    </citation>
    <scope>NUCLEOTIDE SEQUENCE [LARGE SCALE GENOMIC DNA]</scope>
    <source>
        <strain evidence="5 6">JCM 23209</strain>
    </source>
</reference>
<feature type="domain" description="PAS" evidence="4">
    <location>
        <begin position="64"/>
        <end position="159"/>
    </location>
</feature>
<sequence length="162" mass="18790">MEPYQKSLKGKLKPLICWDIYHAHFQKQHLLQQDLEQILNLVQQHQWQTALNFRKLLQEEYTLVVTNPQKEITWVSSGFIDMTGYAPSYALNKKPGFLQGPDTDSKMVKMISAKLAQKEKVSGKLINYRKGGIPYLCGLEIHPLFTSRQQFSHFIALEKEIV</sequence>
<dbReference type="Pfam" id="PF13426">
    <property type="entry name" value="PAS_9"/>
    <property type="match status" value="1"/>
</dbReference>